<organism evidence="2 3">
    <name type="scientific">Monilinia vaccinii-corymbosi</name>
    <dbReference type="NCBI Taxonomy" id="61207"/>
    <lineage>
        <taxon>Eukaryota</taxon>
        <taxon>Fungi</taxon>
        <taxon>Dikarya</taxon>
        <taxon>Ascomycota</taxon>
        <taxon>Pezizomycotina</taxon>
        <taxon>Leotiomycetes</taxon>
        <taxon>Helotiales</taxon>
        <taxon>Sclerotiniaceae</taxon>
        <taxon>Monilinia</taxon>
    </lineage>
</organism>
<sequence length="198" mass="20930">MQFSSLITLFATSLTLTSAFPLAARVETTDLIFHGADSAQYPLTVPLDGSAVKTNNGLSVSYISSDGYDVQKYCTITAVDYTPALVRGEGNIWSVGPPQTITEISCARFVPRQAAPTTISMDLIGAANANYTITVPLGGGPVTTNNDLSISQVFSDWANVPSCTFDTVDYKPAFVQIAPGLWNLGPPQTVRSVTCPAA</sequence>
<gene>
    <name evidence="2" type="ORF">DSL72_004576</name>
</gene>
<dbReference type="OrthoDB" id="4509278at2759"/>
<evidence type="ECO:0008006" key="4">
    <source>
        <dbReference type="Google" id="ProtNLM"/>
    </source>
</evidence>
<reference evidence="2" key="1">
    <citation type="submission" date="2020-10" db="EMBL/GenBank/DDBJ databases">
        <title>Genome Sequence of Monilinia vaccinii-corymbosi Sheds Light on Mummy Berry Disease Infection of Blueberry and Mating Type.</title>
        <authorList>
            <person name="Yow A.G."/>
            <person name="Zhang Y."/>
            <person name="Bansal K."/>
            <person name="Eacker S.M."/>
            <person name="Sullivan S."/>
            <person name="Liachko I."/>
            <person name="Cubeta M.A."/>
            <person name="Rollins J.A."/>
            <person name="Ashrafi H."/>
        </authorList>
    </citation>
    <scope>NUCLEOTIDE SEQUENCE</scope>
    <source>
        <strain evidence="2">RL-1</strain>
    </source>
</reference>
<protein>
    <recommendedName>
        <fullName evidence="4">Ubiquitin 3 binding protein But2 C-terminal domain-containing protein</fullName>
    </recommendedName>
</protein>
<feature type="chain" id="PRO_5032738536" description="Ubiquitin 3 binding protein But2 C-terminal domain-containing protein" evidence="1">
    <location>
        <begin position="20"/>
        <end position="198"/>
    </location>
</feature>
<dbReference type="AlphaFoldDB" id="A0A8A3P7M4"/>
<proteinExistence type="predicted"/>
<evidence type="ECO:0000313" key="3">
    <source>
        <dbReference type="Proteomes" id="UP000672032"/>
    </source>
</evidence>
<feature type="signal peptide" evidence="1">
    <location>
        <begin position="1"/>
        <end position="19"/>
    </location>
</feature>
<evidence type="ECO:0000313" key="2">
    <source>
        <dbReference type="EMBL" id="QSZ30058.1"/>
    </source>
</evidence>
<keyword evidence="3" id="KW-1185">Reference proteome</keyword>
<keyword evidence="1" id="KW-0732">Signal</keyword>
<name>A0A8A3P7M4_9HELO</name>
<evidence type="ECO:0000256" key="1">
    <source>
        <dbReference type="SAM" id="SignalP"/>
    </source>
</evidence>
<dbReference type="Proteomes" id="UP000672032">
    <property type="component" value="Chromosome 1"/>
</dbReference>
<accession>A0A8A3P7M4</accession>
<dbReference type="EMBL" id="CP063405">
    <property type="protein sequence ID" value="QSZ30058.1"/>
    <property type="molecule type" value="Genomic_DNA"/>
</dbReference>